<proteinExistence type="predicted"/>
<name>A0A5B7FHB4_PORTR</name>
<dbReference type="EMBL" id="VSRR010006436">
    <property type="protein sequence ID" value="MPC44786.1"/>
    <property type="molecule type" value="Genomic_DNA"/>
</dbReference>
<reference evidence="2 3" key="1">
    <citation type="submission" date="2019-05" db="EMBL/GenBank/DDBJ databases">
        <title>Another draft genome of Portunus trituberculatus and its Hox gene families provides insights of decapod evolution.</title>
        <authorList>
            <person name="Jeong J.-H."/>
            <person name="Song I."/>
            <person name="Kim S."/>
            <person name="Choi T."/>
            <person name="Kim D."/>
            <person name="Ryu S."/>
            <person name="Kim W."/>
        </authorList>
    </citation>
    <scope>NUCLEOTIDE SEQUENCE [LARGE SCALE GENOMIC DNA]</scope>
    <source>
        <tissue evidence="2">Muscle</tissue>
    </source>
</reference>
<evidence type="ECO:0000313" key="2">
    <source>
        <dbReference type="EMBL" id="MPC44786.1"/>
    </source>
</evidence>
<feature type="compositionally biased region" description="Low complexity" evidence="1">
    <location>
        <begin position="104"/>
        <end position="118"/>
    </location>
</feature>
<evidence type="ECO:0000256" key="1">
    <source>
        <dbReference type="SAM" id="MobiDB-lite"/>
    </source>
</evidence>
<sequence>MHARLTPVCSEHHYTNATSTIQSPLEFSQRHEGGRHHDASSPKPPSAAARSSGSTPPPAASTVPQPTTAAPSRPGAASRPRLVPPARSRPPRVATAPRKRTPRAAKTAAASRGRTSARCAPRLGSPPWPPASQAPRQPQRLPHSPANNNKALEAPLRRVSKTPSQKAPEAKPASNAAPFLLSLGEEGYYNEHNYTTTTIITRHARLTDSSV</sequence>
<keyword evidence="3" id="KW-1185">Reference proteome</keyword>
<feature type="compositionally biased region" description="Low complexity" evidence="1">
    <location>
        <begin position="133"/>
        <end position="142"/>
    </location>
</feature>
<dbReference type="AlphaFoldDB" id="A0A5B7FHB4"/>
<feature type="region of interest" description="Disordered" evidence="1">
    <location>
        <begin position="15"/>
        <end position="173"/>
    </location>
</feature>
<feature type="compositionally biased region" description="Polar residues" evidence="1">
    <location>
        <begin position="15"/>
        <end position="26"/>
    </location>
</feature>
<protein>
    <submittedName>
        <fullName evidence="2">Uncharacterized protein</fullName>
    </submittedName>
</protein>
<gene>
    <name evidence="2" type="ORF">E2C01_038466</name>
</gene>
<organism evidence="2 3">
    <name type="scientific">Portunus trituberculatus</name>
    <name type="common">Swimming crab</name>
    <name type="synonym">Neptunus trituberculatus</name>
    <dbReference type="NCBI Taxonomy" id="210409"/>
    <lineage>
        <taxon>Eukaryota</taxon>
        <taxon>Metazoa</taxon>
        <taxon>Ecdysozoa</taxon>
        <taxon>Arthropoda</taxon>
        <taxon>Crustacea</taxon>
        <taxon>Multicrustacea</taxon>
        <taxon>Malacostraca</taxon>
        <taxon>Eumalacostraca</taxon>
        <taxon>Eucarida</taxon>
        <taxon>Decapoda</taxon>
        <taxon>Pleocyemata</taxon>
        <taxon>Brachyura</taxon>
        <taxon>Eubrachyura</taxon>
        <taxon>Portunoidea</taxon>
        <taxon>Portunidae</taxon>
        <taxon>Portuninae</taxon>
        <taxon>Portunus</taxon>
    </lineage>
</organism>
<feature type="compositionally biased region" description="Low complexity" evidence="1">
    <location>
        <begin position="46"/>
        <end position="96"/>
    </location>
</feature>
<comment type="caution">
    <text evidence="2">The sequence shown here is derived from an EMBL/GenBank/DDBJ whole genome shotgun (WGS) entry which is preliminary data.</text>
</comment>
<evidence type="ECO:0000313" key="3">
    <source>
        <dbReference type="Proteomes" id="UP000324222"/>
    </source>
</evidence>
<dbReference type="Proteomes" id="UP000324222">
    <property type="component" value="Unassembled WGS sequence"/>
</dbReference>
<accession>A0A5B7FHB4</accession>
<feature type="compositionally biased region" description="Basic and acidic residues" evidence="1">
    <location>
        <begin position="28"/>
        <end position="40"/>
    </location>
</feature>